<evidence type="ECO:0000256" key="8">
    <source>
        <dbReference type="ARBA" id="ARBA00047899"/>
    </source>
</evidence>
<dbReference type="PROSITE" id="PS00108">
    <property type="entry name" value="PROTEIN_KINASE_ST"/>
    <property type="match status" value="1"/>
</dbReference>
<feature type="compositionally biased region" description="Polar residues" evidence="11">
    <location>
        <begin position="48"/>
        <end position="57"/>
    </location>
</feature>
<evidence type="ECO:0000313" key="15">
    <source>
        <dbReference type="Proteomes" id="UP000886523"/>
    </source>
</evidence>
<sequence>MYSMTKTLGAGSMGKVKLAEHTVSGEKLAIKIVPRVPPPSPSKPSKHAQGQSPSYVASQAAKEASKEIRTMREASMSMLLYHPYICGMREMILTPHHHYMVFEYVNGGQMLDYIISHGRLRERVARKFARQIGSALEYCHRNSVVHRDLKIENILISQTGNIKIIDFGLSNLYDPISHLSTFCGSLYFAAPELLNAKIYTGPEVDVWSFGVVLYVLVCGKVPFDDQSMPALHAKIKRGLVEYPVWLSAEIKHLLSRMLVTNPNARASLPEVLSHPWMVRNFAGPPDPHLVHREPLRADELERAVIRGMTGFEFGTEDDIENRLAEILKSETYRRAVEVWERKREALRNGKQWGAGESYSMYASMSADSINRPDADLSNSTPSRKSTKRFSGLDFYRRKLFSISPSHPATPSKTSTDPLVQPIFENKEQLDPTRGFHPLISIYYLVREKLERERVYGAGHFASSQLSLAAEGETPSIYADGLSAPTATSLSQASSTAPTTPSKLVPSIKADYNMPLPRLPAPETPHYSGMSYESPSTQAPPSPAPPQVSFAQPRPKTDGIGTAILPRPPISVDKENLDLPASRVLPSALPRAPPVSTHRRSQSLSHRPTVLRGWATLGFGGNAVPEEAPRTAGPEVQGFEDRMERQKLREEQMQRLPTSVEDPGPSRGDEKEKPLPVPIENSKIVVPDNIDNQQEPAFSPGANLVRKFGTLLGRDEKRHSKRASVIIPSSPRPSDVSTGLEKEKIDLPPPTAPIDIPSVKINGPIESKNGVASSTSQPVGSMHRRAATILEPHVKGAHHHRRGSVGSVGRVFGATRVQSRKSSGADGRPATSIGLSSGQSQPTNRLSQVNPRTPEIEEVHVAASNGGEPVENGHSDDSTGAALGVKPIFLKGLFSVATTTTKPPGVIRTDLRRVLNRMQVQYREIRGGFECIHLPSIDLSSVLNGESSHDAPTATPRHRTIGKKVSRMSFGRRGKEKDLPDRPDSGTDRVLSTVNGDTTKNASSVFNNSGSPPNNTQQPPSTTRSTNTIDTIDMLNALNVGGDPPATPNAAAGTSPPRSNSPFASKYPPAPVSRDHTTTRTTDPTFNAPRSHTVGEVDADIFEITANSAFCVRFEINIIKVPLIPFYGLQFRRIGGDAWQYQMLARRVLTELKL</sequence>
<evidence type="ECO:0000256" key="11">
    <source>
        <dbReference type="SAM" id="MobiDB-lite"/>
    </source>
</evidence>
<feature type="domain" description="KA1" evidence="13">
    <location>
        <begin position="1104"/>
        <end position="1153"/>
    </location>
</feature>
<feature type="compositionally biased region" description="Basic and acidic residues" evidence="11">
    <location>
        <begin position="972"/>
        <end position="986"/>
    </location>
</feature>
<dbReference type="GO" id="GO:0035556">
    <property type="term" value="P:intracellular signal transduction"/>
    <property type="evidence" value="ECO:0007669"/>
    <property type="project" value="TreeGrafter"/>
</dbReference>
<dbReference type="InterPro" id="IPR017441">
    <property type="entry name" value="Protein_kinase_ATP_BS"/>
</dbReference>
<comment type="catalytic activity">
    <reaction evidence="8">
        <text>L-threonyl-[protein] + ATP = O-phospho-L-threonyl-[protein] + ADP + H(+)</text>
        <dbReference type="Rhea" id="RHEA:46608"/>
        <dbReference type="Rhea" id="RHEA-COMP:11060"/>
        <dbReference type="Rhea" id="RHEA-COMP:11605"/>
        <dbReference type="ChEBI" id="CHEBI:15378"/>
        <dbReference type="ChEBI" id="CHEBI:30013"/>
        <dbReference type="ChEBI" id="CHEBI:30616"/>
        <dbReference type="ChEBI" id="CHEBI:61977"/>
        <dbReference type="ChEBI" id="CHEBI:456216"/>
        <dbReference type="EC" id="2.7.11.1"/>
    </reaction>
</comment>
<evidence type="ECO:0000256" key="10">
    <source>
        <dbReference type="PROSITE-ProRule" id="PRU10141"/>
    </source>
</evidence>
<dbReference type="EC" id="2.7.11.1" evidence="2"/>
<dbReference type="Gene3D" id="1.10.510.10">
    <property type="entry name" value="Transferase(Phosphotransferase) domain 1"/>
    <property type="match status" value="1"/>
</dbReference>
<organism evidence="14 15">
    <name type="scientific">Hydnum rufescens UP504</name>
    <dbReference type="NCBI Taxonomy" id="1448309"/>
    <lineage>
        <taxon>Eukaryota</taxon>
        <taxon>Fungi</taxon>
        <taxon>Dikarya</taxon>
        <taxon>Basidiomycota</taxon>
        <taxon>Agaricomycotina</taxon>
        <taxon>Agaricomycetes</taxon>
        <taxon>Cantharellales</taxon>
        <taxon>Hydnaceae</taxon>
        <taxon>Hydnum</taxon>
    </lineage>
</organism>
<dbReference type="InterPro" id="IPR028375">
    <property type="entry name" value="KA1/Ssp2_C"/>
</dbReference>
<evidence type="ECO:0000256" key="4">
    <source>
        <dbReference type="ARBA" id="ARBA00022679"/>
    </source>
</evidence>
<dbReference type="FunFam" id="1.10.510.10:FF:000792">
    <property type="entry name" value="Non-specific serine/threonine protein kinase"/>
    <property type="match status" value="1"/>
</dbReference>
<dbReference type="PROSITE" id="PS00107">
    <property type="entry name" value="PROTEIN_KINASE_ATP"/>
    <property type="match status" value="1"/>
</dbReference>
<keyword evidence="5 10" id="KW-0547">Nucleotide-binding</keyword>
<evidence type="ECO:0000259" key="12">
    <source>
        <dbReference type="PROSITE" id="PS50011"/>
    </source>
</evidence>
<evidence type="ECO:0000256" key="2">
    <source>
        <dbReference type="ARBA" id="ARBA00012513"/>
    </source>
</evidence>
<dbReference type="GO" id="GO:0005737">
    <property type="term" value="C:cytoplasm"/>
    <property type="evidence" value="ECO:0007669"/>
    <property type="project" value="TreeGrafter"/>
</dbReference>
<feature type="region of interest" description="Disordered" evidence="11">
    <location>
        <begin position="650"/>
        <end position="674"/>
    </location>
</feature>
<feature type="compositionally biased region" description="Polar residues" evidence="11">
    <location>
        <begin position="832"/>
        <end position="850"/>
    </location>
</feature>
<dbReference type="GO" id="GO:0004674">
    <property type="term" value="F:protein serine/threonine kinase activity"/>
    <property type="evidence" value="ECO:0007669"/>
    <property type="project" value="UniProtKB-KW"/>
</dbReference>
<feature type="region of interest" description="Disordered" evidence="11">
    <location>
        <begin position="716"/>
        <end position="757"/>
    </location>
</feature>
<feature type="compositionally biased region" description="Polar residues" evidence="11">
    <location>
        <begin position="989"/>
        <end position="1005"/>
    </location>
</feature>
<dbReference type="PANTHER" id="PTHR24346">
    <property type="entry name" value="MAP/MICROTUBULE AFFINITY-REGULATING KINASE"/>
    <property type="match status" value="1"/>
</dbReference>
<evidence type="ECO:0000256" key="9">
    <source>
        <dbReference type="ARBA" id="ARBA00048679"/>
    </source>
</evidence>
<feature type="region of interest" description="Disordered" evidence="11">
    <location>
        <begin position="33"/>
        <end position="61"/>
    </location>
</feature>
<dbReference type="InterPro" id="IPR001772">
    <property type="entry name" value="KA1_dom"/>
</dbReference>
<evidence type="ECO:0000256" key="6">
    <source>
        <dbReference type="ARBA" id="ARBA00022777"/>
    </source>
</evidence>
<comment type="caution">
    <text evidence="14">The sequence shown here is derived from an EMBL/GenBank/DDBJ whole genome shotgun (WGS) entry which is preliminary data.</text>
</comment>
<dbReference type="SMART" id="SM00220">
    <property type="entry name" value="S_TKc"/>
    <property type="match status" value="1"/>
</dbReference>
<dbReference type="InterPro" id="IPR000719">
    <property type="entry name" value="Prot_kinase_dom"/>
</dbReference>
<dbReference type="Pfam" id="PF00069">
    <property type="entry name" value="Pkinase"/>
    <property type="match status" value="1"/>
</dbReference>
<dbReference type="SUPFAM" id="SSF103243">
    <property type="entry name" value="KA1-like"/>
    <property type="match status" value="1"/>
</dbReference>
<evidence type="ECO:0000256" key="3">
    <source>
        <dbReference type="ARBA" id="ARBA00022527"/>
    </source>
</evidence>
<dbReference type="PROSITE" id="PS50011">
    <property type="entry name" value="PROTEIN_KINASE_DOM"/>
    <property type="match status" value="1"/>
</dbReference>
<evidence type="ECO:0000256" key="1">
    <source>
        <dbReference type="ARBA" id="ARBA00010791"/>
    </source>
</evidence>
<feature type="region of interest" description="Disordered" evidence="11">
    <location>
        <begin position="944"/>
        <end position="1090"/>
    </location>
</feature>
<reference evidence="14" key="1">
    <citation type="journal article" date="2020" name="Nat. Commun.">
        <title>Large-scale genome sequencing of mycorrhizal fungi provides insights into the early evolution of symbiotic traits.</title>
        <authorList>
            <person name="Miyauchi S."/>
            <person name="Kiss E."/>
            <person name="Kuo A."/>
            <person name="Drula E."/>
            <person name="Kohler A."/>
            <person name="Sanchez-Garcia M."/>
            <person name="Morin E."/>
            <person name="Andreopoulos B."/>
            <person name="Barry K.W."/>
            <person name="Bonito G."/>
            <person name="Buee M."/>
            <person name="Carver A."/>
            <person name="Chen C."/>
            <person name="Cichocki N."/>
            <person name="Clum A."/>
            <person name="Culley D."/>
            <person name="Crous P.W."/>
            <person name="Fauchery L."/>
            <person name="Girlanda M."/>
            <person name="Hayes R.D."/>
            <person name="Keri Z."/>
            <person name="LaButti K."/>
            <person name="Lipzen A."/>
            <person name="Lombard V."/>
            <person name="Magnuson J."/>
            <person name="Maillard F."/>
            <person name="Murat C."/>
            <person name="Nolan M."/>
            <person name="Ohm R.A."/>
            <person name="Pangilinan J."/>
            <person name="Pereira M.F."/>
            <person name="Perotto S."/>
            <person name="Peter M."/>
            <person name="Pfister S."/>
            <person name="Riley R."/>
            <person name="Sitrit Y."/>
            <person name="Stielow J.B."/>
            <person name="Szollosi G."/>
            <person name="Zifcakova L."/>
            <person name="Stursova M."/>
            <person name="Spatafora J.W."/>
            <person name="Tedersoo L."/>
            <person name="Vaario L.M."/>
            <person name="Yamada A."/>
            <person name="Yan M."/>
            <person name="Wang P."/>
            <person name="Xu J."/>
            <person name="Bruns T."/>
            <person name="Baldrian P."/>
            <person name="Vilgalys R."/>
            <person name="Dunand C."/>
            <person name="Henrissat B."/>
            <person name="Grigoriev I.V."/>
            <person name="Hibbett D."/>
            <person name="Nagy L.G."/>
            <person name="Martin F.M."/>
        </authorList>
    </citation>
    <scope>NUCLEOTIDE SEQUENCE</scope>
    <source>
        <strain evidence="14">UP504</strain>
    </source>
</reference>
<dbReference type="Pfam" id="PF02149">
    <property type="entry name" value="KA1"/>
    <property type="match status" value="1"/>
</dbReference>
<dbReference type="GO" id="GO:0005524">
    <property type="term" value="F:ATP binding"/>
    <property type="evidence" value="ECO:0007669"/>
    <property type="project" value="UniProtKB-UniRule"/>
</dbReference>
<dbReference type="PROSITE" id="PS50032">
    <property type="entry name" value="KA1"/>
    <property type="match status" value="1"/>
</dbReference>
<feature type="compositionally biased region" description="Low complexity" evidence="11">
    <location>
        <begin position="1006"/>
        <end position="1022"/>
    </location>
</feature>
<feature type="domain" description="Protein kinase" evidence="12">
    <location>
        <begin position="2"/>
        <end position="277"/>
    </location>
</feature>
<comment type="catalytic activity">
    <reaction evidence="9">
        <text>L-seryl-[protein] + ATP = O-phospho-L-seryl-[protein] + ADP + H(+)</text>
        <dbReference type="Rhea" id="RHEA:17989"/>
        <dbReference type="Rhea" id="RHEA-COMP:9863"/>
        <dbReference type="Rhea" id="RHEA-COMP:11604"/>
        <dbReference type="ChEBI" id="CHEBI:15378"/>
        <dbReference type="ChEBI" id="CHEBI:29999"/>
        <dbReference type="ChEBI" id="CHEBI:30616"/>
        <dbReference type="ChEBI" id="CHEBI:83421"/>
        <dbReference type="ChEBI" id="CHEBI:456216"/>
        <dbReference type="EC" id="2.7.11.1"/>
    </reaction>
</comment>
<accession>A0A9P6E0P4</accession>
<evidence type="ECO:0000313" key="14">
    <source>
        <dbReference type="EMBL" id="KAF9518334.1"/>
    </source>
</evidence>
<keyword evidence="15" id="KW-1185">Reference proteome</keyword>
<keyword evidence="6" id="KW-0418">Kinase</keyword>
<dbReference type="GO" id="GO:0000226">
    <property type="term" value="P:microtubule cytoskeleton organization"/>
    <property type="evidence" value="ECO:0007669"/>
    <property type="project" value="TreeGrafter"/>
</dbReference>
<feature type="region of interest" description="Disordered" evidence="11">
    <location>
        <begin position="514"/>
        <end position="550"/>
    </location>
</feature>
<keyword evidence="4" id="KW-0808">Transferase</keyword>
<feature type="region of interest" description="Disordered" evidence="11">
    <location>
        <begin position="816"/>
        <end position="850"/>
    </location>
</feature>
<keyword evidence="3" id="KW-0723">Serine/threonine-protein kinase</keyword>
<evidence type="ECO:0000256" key="5">
    <source>
        <dbReference type="ARBA" id="ARBA00022741"/>
    </source>
</evidence>
<dbReference type="EMBL" id="MU128926">
    <property type="protein sequence ID" value="KAF9518334.1"/>
    <property type="molecule type" value="Genomic_DNA"/>
</dbReference>
<dbReference type="Gene3D" id="3.30.310.80">
    <property type="entry name" value="Kinase associated domain 1, KA1"/>
    <property type="match status" value="2"/>
</dbReference>
<dbReference type="OrthoDB" id="193931at2759"/>
<dbReference type="InterPro" id="IPR011009">
    <property type="entry name" value="Kinase-like_dom_sf"/>
</dbReference>
<feature type="compositionally biased region" description="Basic residues" evidence="11">
    <location>
        <begin position="955"/>
        <end position="971"/>
    </location>
</feature>
<dbReference type="InterPro" id="IPR008271">
    <property type="entry name" value="Ser/Thr_kinase_AS"/>
</dbReference>
<dbReference type="PANTHER" id="PTHR24346:SF82">
    <property type="entry name" value="KP78A-RELATED"/>
    <property type="match status" value="1"/>
</dbReference>
<keyword evidence="7 10" id="KW-0067">ATP-binding</keyword>
<feature type="binding site" evidence="10">
    <location>
        <position position="31"/>
    </location>
    <ligand>
        <name>ATP</name>
        <dbReference type="ChEBI" id="CHEBI:30616"/>
    </ligand>
</feature>
<evidence type="ECO:0000256" key="7">
    <source>
        <dbReference type="ARBA" id="ARBA00022840"/>
    </source>
</evidence>
<dbReference type="Proteomes" id="UP000886523">
    <property type="component" value="Unassembled WGS sequence"/>
</dbReference>
<protein>
    <recommendedName>
        <fullName evidence="2">non-specific serine/threonine protein kinase</fullName>
        <ecNumber evidence="2">2.7.11.1</ecNumber>
    </recommendedName>
</protein>
<proteinExistence type="inferred from homology"/>
<dbReference type="CDD" id="cd14077">
    <property type="entry name" value="STKc_Kin1_2"/>
    <property type="match status" value="1"/>
</dbReference>
<comment type="similarity">
    <text evidence="1">Belongs to the protein kinase superfamily. CAMK Ser/Thr protein kinase family. NIM1 subfamily.</text>
</comment>
<evidence type="ECO:0000259" key="13">
    <source>
        <dbReference type="PROSITE" id="PS50032"/>
    </source>
</evidence>
<name>A0A9P6E0P4_9AGAM</name>
<gene>
    <name evidence="14" type="ORF">BS47DRAFT_336864</name>
</gene>
<dbReference type="SUPFAM" id="SSF56112">
    <property type="entry name" value="Protein kinase-like (PK-like)"/>
    <property type="match status" value="1"/>
</dbReference>
<dbReference type="AlphaFoldDB" id="A0A9P6E0P4"/>